<dbReference type="Proteomes" id="UP000184386">
    <property type="component" value="Unassembled WGS sequence"/>
</dbReference>
<sequence>MIGEMIIGYTFGKVSDASIEAFTKWFEGKNGQRMLLKCFEEYIAREGTDCCYLDKNEILKVNSNKIQPNYTLTKIISNLEDIFEKCIKTDDEDYALSIRREICTNYLNKSRKELLELYHLDENIQMVNDEILKSREINSKEHAEMSKNIKEVCVSLRKKPQQMLYFISELDNSRTFCYIILEVSEQVKNQIMDEIYEETGIGEEHENYSNPGELNHISIDFCEPLCQCELKEYLEGLDKIFSKHDIGIYSITSHF</sequence>
<evidence type="ECO:0000313" key="2">
    <source>
        <dbReference type="Proteomes" id="UP000184386"/>
    </source>
</evidence>
<organism evidence="1 2">
    <name type="scientific">Anaerocolumna jejuensis DSM 15929</name>
    <dbReference type="NCBI Taxonomy" id="1121322"/>
    <lineage>
        <taxon>Bacteria</taxon>
        <taxon>Bacillati</taxon>
        <taxon>Bacillota</taxon>
        <taxon>Clostridia</taxon>
        <taxon>Lachnospirales</taxon>
        <taxon>Lachnospiraceae</taxon>
        <taxon>Anaerocolumna</taxon>
    </lineage>
</organism>
<dbReference type="RefSeq" id="WP_073273409.1">
    <property type="nucleotide sequence ID" value="NZ_FRAC01000007.1"/>
</dbReference>
<gene>
    <name evidence="1" type="ORF">SAMN02745136_00935</name>
</gene>
<protein>
    <submittedName>
        <fullName evidence="1">Uncharacterized protein</fullName>
    </submittedName>
</protein>
<dbReference type="STRING" id="1121322.SAMN02745136_00935"/>
<proteinExistence type="predicted"/>
<evidence type="ECO:0000313" key="1">
    <source>
        <dbReference type="EMBL" id="SHJ80770.1"/>
    </source>
</evidence>
<reference evidence="1 2" key="1">
    <citation type="submission" date="2016-11" db="EMBL/GenBank/DDBJ databases">
        <authorList>
            <person name="Jaros S."/>
            <person name="Januszkiewicz K."/>
            <person name="Wedrychowicz H."/>
        </authorList>
    </citation>
    <scope>NUCLEOTIDE SEQUENCE [LARGE SCALE GENOMIC DNA]</scope>
    <source>
        <strain evidence="1 2">DSM 15929</strain>
    </source>
</reference>
<keyword evidence="2" id="KW-1185">Reference proteome</keyword>
<accession>A0A1M6MBM3</accession>
<dbReference type="AlphaFoldDB" id="A0A1M6MBM3"/>
<dbReference type="EMBL" id="FRAC01000007">
    <property type="protein sequence ID" value="SHJ80770.1"/>
    <property type="molecule type" value="Genomic_DNA"/>
</dbReference>
<name>A0A1M6MBM3_9FIRM</name>